<evidence type="ECO:0000256" key="4">
    <source>
        <dbReference type="ARBA" id="ARBA00022679"/>
    </source>
</evidence>
<feature type="transmembrane region" description="Helical" evidence="8">
    <location>
        <begin position="96"/>
        <end position="117"/>
    </location>
</feature>
<feature type="transmembrane region" description="Helical" evidence="8">
    <location>
        <begin position="137"/>
        <end position="159"/>
    </location>
</feature>
<feature type="transmembrane region" description="Helical" evidence="8">
    <location>
        <begin position="164"/>
        <end position="183"/>
    </location>
</feature>
<dbReference type="GO" id="GO:0008412">
    <property type="term" value="F:4-hydroxybenzoate polyprenyltransferase activity"/>
    <property type="evidence" value="ECO:0007669"/>
    <property type="project" value="UniProtKB-EC"/>
</dbReference>
<evidence type="ECO:0000256" key="2">
    <source>
        <dbReference type="ARBA" id="ARBA00004141"/>
    </source>
</evidence>
<gene>
    <name evidence="9" type="ORF">RIEGSTA812A_PEG_769</name>
</gene>
<dbReference type="PANTHER" id="PTHR11048:SF28">
    <property type="entry name" value="4-HYDROXYBENZOATE POLYPRENYLTRANSFERASE, MITOCHONDRIAL"/>
    <property type="match status" value="1"/>
</dbReference>
<dbReference type="Gene3D" id="1.20.120.1780">
    <property type="entry name" value="UbiA prenyltransferase"/>
    <property type="match status" value="1"/>
</dbReference>
<comment type="cofactor">
    <cofactor evidence="1">
        <name>Mg(2+)</name>
        <dbReference type="ChEBI" id="CHEBI:18420"/>
    </cofactor>
</comment>
<feature type="transmembrane region" description="Helical" evidence="8">
    <location>
        <begin position="66"/>
        <end position="84"/>
    </location>
</feature>
<dbReference type="FunFam" id="1.10.357.140:FF:000003">
    <property type="entry name" value="4-hydroxybenzoate polyprenyltransferase, mitochondrial"/>
    <property type="match status" value="1"/>
</dbReference>
<evidence type="ECO:0000256" key="8">
    <source>
        <dbReference type="SAM" id="Phobius"/>
    </source>
</evidence>
<reference evidence="9" key="1">
    <citation type="submission" date="2018-10" db="EMBL/GenBank/DDBJ databases">
        <authorList>
            <person name="Gruber-Vodicka H."/>
            <person name="Jaeckle O."/>
        </authorList>
    </citation>
    <scope>NUCLEOTIDE SEQUENCE</scope>
</reference>
<dbReference type="PANTHER" id="PTHR11048">
    <property type="entry name" value="PRENYLTRANSFERASES"/>
    <property type="match status" value="1"/>
</dbReference>
<dbReference type="EC" id="2.5.1.39" evidence="9"/>
<accession>A0A484H5J1</accession>
<comment type="similarity">
    <text evidence="3">Belongs to the UbiA prenyltransferase family.</text>
</comment>
<sequence length="338" mass="37684">MCFLDCYTLLIIDCKKLVKRLFYYRTTTKKKYSAQLVDLPVGGWIDYYIPPAARPYLQLMRLDRPIGMWLLLLPCCWSLVMARDSHGMTLVTTTRLVVLFTIGALVMRGAGCTYNDIVDRNFDSQVTRTASRPIPSGAISLHHAILFLMVQCLVGFFILIQLNAFAISLGTSSLALVFSYPFMKRITFWPQLWLGLTFNWGGLLGWSAVAGALDIPAVILYVAGLFWTLGYDTIYAHQDREDDMLVGVKSSALVLGEWTRPAVAFFYTCASILAVLAGLLAGCGGVFVFGISIAGIHLVWQVTTLNTDDSANCLARFRSNRWYGWLVLVAIITDGLWP</sequence>
<evidence type="ECO:0000256" key="1">
    <source>
        <dbReference type="ARBA" id="ARBA00001946"/>
    </source>
</evidence>
<protein>
    <submittedName>
        <fullName evidence="9">4-hydroxybenzoate polyprenyltransferase</fullName>
        <ecNumber evidence="9">2.5.1.39</ecNumber>
    </submittedName>
</protein>
<proteinExistence type="inferred from homology"/>
<keyword evidence="5 8" id="KW-0812">Transmembrane</keyword>
<organism evidence="9">
    <name type="scientific">invertebrate metagenome</name>
    <dbReference type="NCBI Taxonomy" id="1711999"/>
    <lineage>
        <taxon>unclassified sequences</taxon>
        <taxon>metagenomes</taxon>
        <taxon>organismal metagenomes</taxon>
    </lineage>
</organism>
<dbReference type="GO" id="GO:0005886">
    <property type="term" value="C:plasma membrane"/>
    <property type="evidence" value="ECO:0007669"/>
    <property type="project" value="TreeGrafter"/>
</dbReference>
<feature type="transmembrane region" description="Helical" evidence="8">
    <location>
        <begin position="270"/>
        <end position="300"/>
    </location>
</feature>
<dbReference type="GO" id="GO:0006744">
    <property type="term" value="P:ubiquinone biosynthetic process"/>
    <property type="evidence" value="ECO:0007669"/>
    <property type="project" value="TreeGrafter"/>
</dbReference>
<dbReference type="FunFam" id="1.20.120.1780:FF:000001">
    <property type="entry name" value="4-hydroxybenzoate octaprenyltransferase"/>
    <property type="match status" value="1"/>
</dbReference>
<keyword evidence="7 8" id="KW-0472">Membrane</keyword>
<evidence type="ECO:0000256" key="6">
    <source>
        <dbReference type="ARBA" id="ARBA00022989"/>
    </source>
</evidence>
<dbReference type="EMBL" id="LR026963">
    <property type="protein sequence ID" value="VBB69296.1"/>
    <property type="molecule type" value="Genomic_DNA"/>
</dbReference>
<comment type="subcellular location">
    <subcellularLocation>
        <location evidence="2">Membrane</location>
        <topology evidence="2">Multi-pass membrane protein</topology>
    </subcellularLocation>
</comment>
<dbReference type="CDD" id="cd13959">
    <property type="entry name" value="PT_UbiA_COQ2"/>
    <property type="match status" value="1"/>
</dbReference>
<dbReference type="HAMAP" id="MF_01635">
    <property type="entry name" value="UbiA"/>
    <property type="match status" value="1"/>
</dbReference>
<evidence type="ECO:0000313" key="9">
    <source>
        <dbReference type="EMBL" id="VBB69296.1"/>
    </source>
</evidence>
<feature type="transmembrane region" description="Helical" evidence="8">
    <location>
        <begin position="203"/>
        <end position="230"/>
    </location>
</feature>
<evidence type="ECO:0000256" key="5">
    <source>
        <dbReference type="ARBA" id="ARBA00022692"/>
    </source>
</evidence>
<keyword evidence="4 9" id="KW-0808">Transferase</keyword>
<dbReference type="InterPro" id="IPR044878">
    <property type="entry name" value="UbiA_sf"/>
</dbReference>
<evidence type="ECO:0000256" key="3">
    <source>
        <dbReference type="ARBA" id="ARBA00005985"/>
    </source>
</evidence>
<dbReference type="InterPro" id="IPR039653">
    <property type="entry name" value="Prenyltransferase"/>
</dbReference>
<dbReference type="InterPro" id="IPR030470">
    <property type="entry name" value="UbiA_prenylTrfase_CS"/>
</dbReference>
<dbReference type="InterPro" id="IPR000537">
    <property type="entry name" value="UbiA_prenyltransferase"/>
</dbReference>
<keyword evidence="6 8" id="KW-1133">Transmembrane helix</keyword>
<dbReference type="Gene3D" id="1.10.357.140">
    <property type="entry name" value="UbiA prenyltransferase"/>
    <property type="match status" value="1"/>
</dbReference>
<dbReference type="NCBIfam" id="TIGR01474">
    <property type="entry name" value="ubiA_proteo"/>
    <property type="match status" value="1"/>
</dbReference>
<dbReference type="AlphaFoldDB" id="A0A484H5J1"/>
<dbReference type="InterPro" id="IPR006370">
    <property type="entry name" value="HB_polyprenyltransferase-like"/>
</dbReference>
<feature type="transmembrane region" description="Helical" evidence="8">
    <location>
        <begin position="320"/>
        <end position="337"/>
    </location>
</feature>
<dbReference type="PROSITE" id="PS00943">
    <property type="entry name" value="UBIA"/>
    <property type="match status" value="1"/>
</dbReference>
<name>A0A484H5J1_9ZZZZ</name>
<evidence type="ECO:0000256" key="7">
    <source>
        <dbReference type="ARBA" id="ARBA00023136"/>
    </source>
</evidence>
<dbReference type="Pfam" id="PF01040">
    <property type="entry name" value="UbiA"/>
    <property type="match status" value="1"/>
</dbReference>